<dbReference type="EMBL" id="MWQN01000002">
    <property type="protein sequence ID" value="OPC78835.1"/>
    <property type="molecule type" value="Genomic_DNA"/>
</dbReference>
<keyword evidence="1" id="KW-0862">Zinc</keyword>
<dbReference type="Proteomes" id="UP000190037">
    <property type="component" value="Unassembled WGS sequence"/>
</dbReference>
<dbReference type="GO" id="GO:0031179">
    <property type="term" value="P:peptide modification"/>
    <property type="evidence" value="ECO:0007669"/>
    <property type="project" value="InterPro"/>
</dbReference>
<dbReference type="STRING" id="159449.B4N89_32385"/>
<keyword evidence="1" id="KW-0479">Metal-binding</keyword>
<reference evidence="3 4" key="1">
    <citation type="submission" date="2017-03" db="EMBL/GenBank/DDBJ databases">
        <title>Draft genome sequence of Streptomyces scabrisporus NF3, endophyte isolated from Amphipterygium adstringens.</title>
        <authorList>
            <person name="Vazquez M."/>
            <person name="Ceapa C.D."/>
            <person name="Rodriguez Luna D."/>
            <person name="Sanchez Esquivel S."/>
        </authorList>
    </citation>
    <scope>NUCLEOTIDE SEQUENCE [LARGE SCALE GENOMIC DNA]</scope>
    <source>
        <strain evidence="3 4">NF3</strain>
    </source>
</reference>
<organism evidence="3 4">
    <name type="scientific">Embleya scabrispora</name>
    <dbReference type="NCBI Taxonomy" id="159449"/>
    <lineage>
        <taxon>Bacteria</taxon>
        <taxon>Bacillati</taxon>
        <taxon>Actinomycetota</taxon>
        <taxon>Actinomycetes</taxon>
        <taxon>Kitasatosporales</taxon>
        <taxon>Streptomycetaceae</taxon>
        <taxon>Embleya</taxon>
    </lineage>
</organism>
<dbReference type="SUPFAM" id="SSF158745">
    <property type="entry name" value="LanC-like"/>
    <property type="match status" value="1"/>
</dbReference>
<evidence type="ECO:0000256" key="2">
    <source>
        <dbReference type="SAM" id="MobiDB-lite"/>
    </source>
</evidence>
<dbReference type="PRINTS" id="PR01955">
    <property type="entry name" value="LANCFRANKIA"/>
</dbReference>
<comment type="caution">
    <text evidence="3">The sequence shown here is derived from an EMBL/GenBank/DDBJ whole genome shotgun (WGS) entry which is preliminary data.</text>
</comment>
<dbReference type="PRINTS" id="PR01950">
    <property type="entry name" value="LANCSUPER"/>
</dbReference>
<dbReference type="AlphaFoldDB" id="A0A1T3NQ43"/>
<protein>
    <recommendedName>
        <fullName evidence="5">Subtilin biosynthesis protein spaC</fullName>
    </recommendedName>
</protein>
<evidence type="ECO:0000313" key="3">
    <source>
        <dbReference type="EMBL" id="OPC78835.1"/>
    </source>
</evidence>
<dbReference type="InterPro" id="IPR007822">
    <property type="entry name" value="LANC-like"/>
</dbReference>
<keyword evidence="4" id="KW-1185">Reference proteome</keyword>
<feature type="binding site" evidence="1">
    <location>
        <position position="292"/>
    </location>
    <ligand>
        <name>Zn(2+)</name>
        <dbReference type="ChEBI" id="CHEBI:29105"/>
    </ligand>
</feature>
<name>A0A1T3NQ43_9ACTN</name>
<dbReference type="OrthoDB" id="1882482at2"/>
<feature type="binding site" evidence="1">
    <location>
        <position position="348"/>
    </location>
    <ligand>
        <name>Zn(2+)</name>
        <dbReference type="ChEBI" id="CHEBI:29105"/>
    </ligand>
</feature>
<dbReference type="Pfam" id="PF05147">
    <property type="entry name" value="LANC_like"/>
    <property type="match status" value="1"/>
</dbReference>
<feature type="binding site" evidence="1">
    <location>
        <position position="347"/>
    </location>
    <ligand>
        <name>Zn(2+)</name>
        <dbReference type="ChEBI" id="CHEBI:29105"/>
    </ligand>
</feature>
<evidence type="ECO:0000313" key="4">
    <source>
        <dbReference type="Proteomes" id="UP000190037"/>
    </source>
</evidence>
<gene>
    <name evidence="3" type="ORF">B4N89_32385</name>
</gene>
<dbReference type="Gene3D" id="1.50.10.20">
    <property type="match status" value="1"/>
</dbReference>
<feature type="region of interest" description="Disordered" evidence="2">
    <location>
        <begin position="1"/>
        <end position="21"/>
    </location>
</feature>
<dbReference type="SMART" id="SM01260">
    <property type="entry name" value="LANC_like"/>
    <property type="match status" value="1"/>
</dbReference>
<evidence type="ECO:0000256" key="1">
    <source>
        <dbReference type="PIRSR" id="PIRSR607822-1"/>
    </source>
</evidence>
<evidence type="ECO:0008006" key="5">
    <source>
        <dbReference type="Google" id="ProtNLM"/>
    </source>
</evidence>
<dbReference type="GO" id="GO:0046872">
    <property type="term" value="F:metal ion binding"/>
    <property type="evidence" value="ECO:0007669"/>
    <property type="project" value="UniProtKB-KW"/>
</dbReference>
<sequence length="425" mass="43262">MTPGPEAATRTPASTRGADTSADAAVRALARSFLATYARRGRGGGPWAEPGPVVLAVLLARTGDAEDTLVARAAVRRWAPDALARRVGHSGLHDGGLAGMVVGLRLGATLHPPLASVAERVRVRLAARCARDPWRRTGVGFADYDLVSGPAGILLGLGAGGADVGVPGGSGAGVGALVAHLAGLCAEPGLRRLRIAEFSGQPWPARFLGRVNLGLAHGAPGVLLALTAAARAAGDRADEILEPLAAAAGWVAGAAVPDPNGNAMWGPVAGGPGAAGGAGGAERAAGHREGWCYGTPGVSWALWEAAQVLGDAEVRRRAEDGFRSSARRFPLERRLFDGGVADRLGVCHGAAGVLAIADAFARHAGLPEAITLRTRLTGEIRAELLSFPRLFAPADTTLLGLAGTLAVLLTPTSGDRGWLRCLGLR</sequence>
<proteinExistence type="predicted"/>
<dbReference type="RefSeq" id="WP_078980039.1">
    <property type="nucleotide sequence ID" value="NZ_MWQN01000002.1"/>
</dbReference>
<accession>A0A1T3NQ43</accession>